<comment type="caution">
    <text evidence="4">The sequence shown here is derived from an EMBL/GenBank/DDBJ whole genome shotgun (WGS) entry which is preliminary data.</text>
</comment>
<dbReference type="PANTHER" id="PTHR19303">
    <property type="entry name" value="TRANSPOSON"/>
    <property type="match status" value="1"/>
</dbReference>
<gene>
    <name evidence="4" type="ORF">CNMCM6805_005503</name>
</gene>
<dbReference type="InterPro" id="IPR004875">
    <property type="entry name" value="DDE_SF_endonuclease_dom"/>
</dbReference>
<dbReference type="Pfam" id="PF03184">
    <property type="entry name" value="DDE_1"/>
    <property type="match status" value="1"/>
</dbReference>
<evidence type="ECO:0000256" key="2">
    <source>
        <dbReference type="SAM" id="MobiDB-lite"/>
    </source>
</evidence>
<keyword evidence="5" id="KW-1185">Reference proteome</keyword>
<sequence>MPEAPKFDESRMLEACAAAQAKKKPNISKIAREYGVPCRTLQNRVKSSSQARTARKPVNKVLEGYQEEALIRWIAFMRDVNMPVTPRLLESWANRALIRAGKPNQQVSKMWAYRFEKRLPEHLNLGPVRQKTKESKRIQAEDAGLLGFWYNQLANVIKDTPPRLVYNFDECGFQPGEGKSRKVIGTKITTKGKGKASASKAVPDLAESERGENITSIECVAADGNGIFMETWLNESEALPLDTTIATSPNGWISDELAVQWIQSFVEATNERTKKGEKRILIFDGHGSHLTLEFLQICEDNSIIPFGFLPHSTHLCQPLDGKPFLSYKQHFRRINNELSYWAGEPVGKSEFLRVIGPVREKAFNQRIIREAFKDRGIWPVNGSKIVDNLAAEAFERIPDIYAPDLDMPSTPSTPSHPPSSSSIDISPPKTIQALKRNQAKLSKHADILTPKLQRNLERIFEHNRIAAEHLAMANDTISQIRAAQDPLRRSYTKRQVKPLSKTGILKVQDANRSIAERKAKDAAAEKRRLQKQWEKVHGTWQGRSARTLPDSELYQPFSVPSSFFSGSTAASVLVAKTPPPGNFPCATMMDNRSGAATGR</sequence>
<reference evidence="4" key="1">
    <citation type="journal article" date="2020" name="bioRxiv">
        <title>Genomic and phenotypic heterogeneity of clinical isolates of the human pathogens Aspergillus fumigatus, Aspergillus lentulus and Aspergillus fumigatiaffinis.</title>
        <authorList>
            <person name="dos Santos R.A.C."/>
            <person name="Steenwyk J.L."/>
            <person name="Rivero-Menendez O."/>
            <person name="Mead M.E."/>
            <person name="Silva L.P."/>
            <person name="Bastos R.W."/>
            <person name="Alastruey-Izquierdo A."/>
            <person name="Goldman G.H."/>
            <person name="Rokas A."/>
        </authorList>
    </citation>
    <scope>NUCLEOTIDE SEQUENCE</scope>
    <source>
        <strain evidence="4">CNM-CM6805</strain>
    </source>
</reference>
<organism evidence="4 5">
    <name type="scientific">Aspergillus fumigatiaffinis</name>
    <dbReference type="NCBI Taxonomy" id="340414"/>
    <lineage>
        <taxon>Eukaryota</taxon>
        <taxon>Fungi</taxon>
        <taxon>Dikarya</taxon>
        <taxon>Ascomycota</taxon>
        <taxon>Pezizomycotina</taxon>
        <taxon>Eurotiomycetes</taxon>
        <taxon>Eurotiomycetidae</taxon>
        <taxon>Eurotiales</taxon>
        <taxon>Aspergillaceae</taxon>
        <taxon>Aspergillus</taxon>
        <taxon>Aspergillus subgen. Fumigati</taxon>
    </lineage>
</organism>
<evidence type="ECO:0000259" key="3">
    <source>
        <dbReference type="PROSITE" id="PS51253"/>
    </source>
</evidence>
<evidence type="ECO:0000256" key="1">
    <source>
        <dbReference type="ARBA" id="ARBA00023125"/>
    </source>
</evidence>
<dbReference type="PANTHER" id="PTHR19303:SF74">
    <property type="entry name" value="POGO TRANSPOSABLE ELEMENT WITH KRAB DOMAIN"/>
    <property type="match status" value="1"/>
</dbReference>
<dbReference type="Pfam" id="PF03221">
    <property type="entry name" value="HTH_Tnp_Tc5"/>
    <property type="match status" value="1"/>
</dbReference>
<reference evidence="4" key="2">
    <citation type="submission" date="2020-04" db="EMBL/GenBank/DDBJ databases">
        <authorList>
            <person name="Santos R.A.C."/>
            <person name="Steenwyk J.L."/>
            <person name="Rivero-Menendez O."/>
            <person name="Mead M.E."/>
            <person name="Silva L.P."/>
            <person name="Bastos R.W."/>
            <person name="Alastruey-Izquierdo A."/>
            <person name="Goldman G.H."/>
            <person name="Rokas A."/>
        </authorList>
    </citation>
    <scope>NUCLEOTIDE SEQUENCE</scope>
    <source>
        <strain evidence="4">CNM-CM6805</strain>
    </source>
</reference>
<dbReference type="Proteomes" id="UP000653565">
    <property type="component" value="Unassembled WGS sequence"/>
</dbReference>
<dbReference type="PROSITE" id="PS51253">
    <property type="entry name" value="HTH_CENPB"/>
    <property type="match status" value="1"/>
</dbReference>
<feature type="domain" description="HTH CENPB-type" evidence="3">
    <location>
        <begin position="54"/>
        <end position="125"/>
    </location>
</feature>
<dbReference type="InterPro" id="IPR050863">
    <property type="entry name" value="CenT-Element_Derived"/>
</dbReference>
<accession>A0A8H4MGS5</accession>
<dbReference type="AlphaFoldDB" id="A0A8H4MGS5"/>
<feature type="compositionally biased region" description="Low complexity" evidence="2">
    <location>
        <begin position="408"/>
        <end position="427"/>
    </location>
</feature>
<protein>
    <recommendedName>
        <fullName evidence="3">HTH CENPB-type domain-containing protein</fullName>
    </recommendedName>
</protein>
<dbReference type="GO" id="GO:0003677">
    <property type="term" value="F:DNA binding"/>
    <property type="evidence" value="ECO:0007669"/>
    <property type="project" value="UniProtKB-KW"/>
</dbReference>
<evidence type="ECO:0000313" key="5">
    <source>
        <dbReference type="Proteomes" id="UP000653565"/>
    </source>
</evidence>
<dbReference type="SUPFAM" id="SSF46689">
    <property type="entry name" value="Homeodomain-like"/>
    <property type="match status" value="1"/>
</dbReference>
<proteinExistence type="predicted"/>
<keyword evidence="1" id="KW-0238">DNA-binding</keyword>
<dbReference type="InterPro" id="IPR009057">
    <property type="entry name" value="Homeodomain-like_sf"/>
</dbReference>
<dbReference type="InterPro" id="IPR006600">
    <property type="entry name" value="HTH_CenpB_DNA-bd_dom"/>
</dbReference>
<feature type="region of interest" description="Disordered" evidence="2">
    <location>
        <begin position="404"/>
        <end position="427"/>
    </location>
</feature>
<dbReference type="EMBL" id="JAAAPX010000002">
    <property type="protein sequence ID" value="KAF4245353.1"/>
    <property type="molecule type" value="Genomic_DNA"/>
</dbReference>
<dbReference type="GO" id="GO:0005634">
    <property type="term" value="C:nucleus"/>
    <property type="evidence" value="ECO:0007669"/>
    <property type="project" value="TreeGrafter"/>
</dbReference>
<name>A0A8H4MGS5_9EURO</name>
<evidence type="ECO:0000313" key="4">
    <source>
        <dbReference type="EMBL" id="KAF4245353.1"/>
    </source>
</evidence>